<accession>A0A1E3WBI5</accession>
<organism evidence="4 5">
    <name type="scientific">Methyloceanibacter marginalis</name>
    <dbReference type="NCBI Taxonomy" id="1774971"/>
    <lineage>
        <taxon>Bacteria</taxon>
        <taxon>Pseudomonadati</taxon>
        <taxon>Pseudomonadota</taxon>
        <taxon>Alphaproteobacteria</taxon>
        <taxon>Hyphomicrobiales</taxon>
        <taxon>Hyphomicrobiaceae</taxon>
        <taxon>Methyloceanibacter</taxon>
    </lineage>
</organism>
<feature type="non-terminal residue" evidence="4">
    <location>
        <position position="1"/>
    </location>
</feature>
<dbReference type="InterPro" id="IPR001789">
    <property type="entry name" value="Sig_transdc_resp-reg_receiver"/>
</dbReference>
<gene>
    <name evidence="4" type="ORF">AUC71_11265</name>
</gene>
<name>A0A1E3WBI5_9HYPH</name>
<dbReference type="Proteomes" id="UP000095042">
    <property type="component" value="Unassembled WGS sequence"/>
</dbReference>
<dbReference type="PANTHER" id="PTHR44591">
    <property type="entry name" value="STRESS RESPONSE REGULATOR PROTEIN 1"/>
    <property type="match status" value="1"/>
</dbReference>
<dbReference type="EMBL" id="LPWD01000161">
    <property type="protein sequence ID" value="ODS03146.1"/>
    <property type="molecule type" value="Genomic_DNA"/>
</dbReference>
<dbReference type="PANTHER" id="PTHR44591:SF24">
    <property type="entry name" value="PROTEIN-GLUTAMATE METHYLESTERASE_PROTEIN-GLUTAMINE GLUTAMINASE 1"/>
    <property type="match status" value="1"/>
</dbReference>
<feature type="domain" description="Response regulatory" evidence="3">
    <location>
        <begin position="4"/>
        <end position="114"/>
    </location>
</feature>
<feature type="modified residue" description="4-aspartylphosphate" evidence="2">
    <location>
        <position position="54"/>
    </location>
</feature>
<dbReference type="InterPro" id="IPR050595">
    <property type="entry name" value="Bact_response_regulator"/>
</dbReference>
<sequence>RGLRVLVVEDEAPIALQLEDMLVDSDCEVVGPASRVAQALKLLDDETVDAAVLDLNIAGDLVYPVADALEKRGLPYIFATGYGASGLTEPYRRQRVLQKPFSRRELLQAMQEAVEAAR</sequence>
<dbReference type="AlphaFoldDB" id="A0A1E3WBI5"/>
<dbReference type="InterPro" id="IPR011006">
    <property type="entry name" value="CheY-like_superfamily"/>
</dbReference>
<dbReference type="PROSITE" id="PS50110">
    <property type="entry name" value="RESPONSE_REGULATORY"/>
    <property type="match status" value="1"/>
</dbReference>
<comment type="caution">
    <text evidence="4">The sequence shown here is derived from an EMBL/GenBank/DDBJ whole genome shotgun (WGS) entry which is preliminary data.</text>
</comment>
<dbReference type="GO" id="GO:0000160">
    <property type="term" value="P:phosphorelay signal transduction system"/>
    <property type="evidence" value="ECO:0007669"/>
    <property type="project" value="InterPro"/>
</dbReference>
<dbReference type="SMART" id="SM00448">
    <property type="entry name" value="REC"/>
    <property type="match status" value="1"/>
</dbReference>
<reference evidence="4 5" key="1">
    <citation type="journal article" date="2016" name="Environ. Microbiol.">
        <title>New Methyloceanibacter diversity from North Sea sediments includes methanotroph containing solely the soluble methane monooxygenase.</title>
        <authorList>
            <person name="Vekeman B."/>
            <person name="Kerckhof F.M."/>
            <person name="Cremers G."/>
            <person name="de Vos P."/>
            <person name="Vandamme P."/>
            <person name="Boon N."/>
            <person name="Op den Camp H.J."/>
            <person name="Heylen K."/>
        </authorList>
    </citation>
    <scope>NUCLEOTIDE SEQUENCE [LARGE SCALE GENOMIC DNA]</scope>
    <source>
        <strain evidence="4 5">R-67177</strain>
    </source>
</reference>
<keyword evidence="1 2" id="KW-0597">Phosphoprotein</keyword>
<evidence type="ECO:0000259" key="3">
    <source>
        <dbReference type="PROSITE" id="PS50110"/>
    </source>
</evidence>
<dbReference type="Gene3D" id="3.40.50.2300">
    <property type="match status" value="1"/>
</dbReference>
<evidence type="ECO:0000256" key="1">
    <source>
        <dbReference type="ARBA" id="ARBA00022553"/>
    </source>
</evidence>
<dbReference type="RefSeq" id="WP_069623657.1">
    <property type="nucleotide sequence ID" value="NZ_LPWD01000161.1"/>
</dbReference>
<protein>
    <recommendedName>
        <fullName evidence="3">Response regulatory domain-containing protein</fullName>
    </recommendedName>
</protein>
<evidence type="ECO:0000313" key="4">
    <source>
        <dbReference type="EMBL" id="ODS03146.1"/>
    </source>
</evidence>
<keyword evidence="5" id="KW-1185">Reference proteome</keyword>
<dbReference type="OrthoDB" id="582170at2"/>
<dbReference type="Pfam" id="PF00072">
    <property type="entry name" value="Response_reg"/>
    <property type="match status" value="1"/>
</dbReference>
<proteinExistence type="predicted"/>
<dbReference type="SUPFAM" id="SSF52172">
    <property type="entry name" value="CheY-like"/>
    <property type="match status" value="1"/>
</dbReference>
<evidence type="ECO:0000256" key="2">
    <source>
        <dbReference type="PROSITE-ProRule" id="PRU00169"/>
    </source>
</evidence>
<evidence type="ECO:0000313" key="5">
    <source>
        <dbReference type="Proteomes" id="UP000095042"/>
    </source>
</evidence>